<evidence type="ECO:0000313" key="4">
    <source>
        <dbReference type="Proteomes" id="UP000652219"/>
    </source>
</evidence>
<feature type="compositionally biased region" description="Polar residues" evidence="1">
    <location>
        <begin position="592"/>
        <end position="607"/>
    </location>
</feature>
<dbReference type="Pfam" id="PF06985">
    <property type="entry name" value="HET"/>
    <property type="match status" value="1"/>
</dbReference>
<feature type="region of interest" description="Disordered" evidence="1">
    <location>
        <begin position="592"/>
        <end position="666"/>
    </location>
</feature>
<dbReference type="InterPro" id="IPR010730">
    <property type="entry name" value="HET"/>
</dbReference>
<accession>A0A8H6IMB7</accession>
<reference evidence="3 4" key="1">
    <citation type="journal article" date="2020" name="Phytopathology">
        <title>Genome Sequence Resources of Colletotrichum truncatum, C. plurivorum, C. musicola, and C. sojae: Four Species Pathogenic to Soybean (Glycine max).</title>
        <authorList>
            <person name="Rogerio F."/>
            <person name="Boufleur T.R."/>
            <person name="Ciampi-Guillardi M."/>
            <person name="Sukno S.A."/>
            <person name="Thon M.R."/>
            <person name="Massola Junior N.S."/>
            <person name="Baroncelli R."/>
        </authorList>
    </citation>
    <scope>NUCLEOTIDE SEQUENCE [LARGE SCALE GENOMIC DNA]</scope>
    <source>
        <strain evidence="3 4">LFN0009</strain>
    </source>
</reference>
<feature type="compositionally biased region" description="Pro residues" evidence="1">
    <location>
        <begin position="629"/>
        <end position="638"/>
    </location>
</feature>
<dbReference type="AlphaFoldDB" id="A0A8H6IMB7"/>
<evidence type="ECO:0000313" key="3">
    <source>
        <dbReference type="EMBL" id="KAF6783345.1"/>
    </source>
</evidence>
<sequence>MLSDYPITWVDEISSTFAPVSNVLLRRPYLFGRSRERIELEKNESDSSVPVLEVRNEDREDAEELGVVALATGAGAASRGQNNNQNGVLAGVGSAGIINAALLAARTHKLPVVISILVHNQQDVHSGLLEVKMWGYGNRVWAPLSLLCSFNLRVVSGYQVSEDGMDLHYGHIIEEELNVATTCRYWLDHCRNQHRKACQDPDWAVNLTPPSRKSFRLIEITSDRWRVVHAKTMTPTAPLPEYAALAYVWGKNARDFLRMRKDTLPLLIDGFAIPDDSAQETEIEQMDRIYGHASLVIVAASGDNANTGLAGLSAPREVDQVAFEIRPGIKVLLPIQYDASYGAWDTRGWTFQEKLLSKRRLVFHKDYVSFHCRHCLFREDMSAGHAGASQGPPPLPKLGIPPSSSDPAIRTNWDGSFALLRPPFFGEYAKLLKEYSSREMTEAGDILNGISGLLSVLEDMRSLNLPNSFPSGAEPSQERKASTLYGLPEEFLDLALLWQPPASRESRLTKRPGEKWPSWSWASWEVKPPTTRSAQDHEAPSRVRPGVRFEEPFWVCSNDDRSLKKVLETDVTCEPPEERLRPLVLWYKCSTTPSNSDLANRGPSNISVRRPPPPPPPPPRAQDTTSPRRAPPPPPPSPSTRDPARRPVPPPPVPPRPGSGPLFPTTNYDRLNLIPVNGHGLGIVCGSLRGHNVLRDSAARISGSSEPSEAIDPNTRLDDRHLVCQTQVGRFRLRGKEGLRTEPLWNVVKEEVIHRTTSLLKKEIKEKLLLSKVLEISEVEILDDQGNVVGYVIPTERTEPISQQPGQTTEHDFILLSRSQYRGNEQRIDVLGFPLFNVMVVQWDENKEFATRLGLGKIHQTAWVEADTESR</sequence>
<protein>
    <recommendedName>
        <fullName evidence="2">Heterokaryon incompatibility domain-containing protein</fullName>
    </recommendedName>
</protein>
<gene>
    <name evidence="3" type="ORF">CSOJ01_15911</name>
</gene>
<comment type="caution">
    <text evidence="3">The sequence shown here is derived from an EMBL/GenBank/DDBJ whole genome shotgun (WGS) entry which is preliminary data.</text>
</comment>
<organism evidence="3 4">
    <name type="scientific">Colletotrichum sojae</name>
    <dbReference type="NCBI Taxonomy" id="2175907"/>
    <lineage>
        <taxon>Eukaryota</taxon>
        <taxon>Fungi</taxon>
        <taxon>Dikarya</taxon>
        <taxon>Ascomycota</taxon>
        <taxon>Pezizomycotina</taxon>
        <taxon>Sordariomycetes</taxon>
        <taxon>Hypocreomycetidae</taxon>
        <taxon>Glomerellales</taxon>
        <taxon>Glomerellaceae</taxon>
        <taxon>Colletotrichum</taxon>
        <taxon>Colletotrichum orchidearum species complex</taxon>
    </lineage>
</organism>
<feature type="compositionally biased region" description="Pro residues" evidence="1">
    <location>
        <begin position="646"/>
        <end position="658"/>
    </location>
</feature>
<dbReference type="EMBL" id="WIGN01000828">
    <property type="protein sequence ID" value="KAF6783345.1"/>
    <property type="molecule type" value="Genomic_DNA"/>
</dbReference>
<feature type="domain" description="Heterokaryon incompatibility" evidence="2">
    <location>
        <begin position="268"/>
        <end position="353"/>
    </location>
</feature>
<name>A0A8H6IMB7_9PEZI</name>
<feature type="compositionally biased region" description="Pro residues" evidence="1">
    <location>
        <begin position="610"/>
        <end position="620"/>
    </location>
</feature>
<evidence type="ECO:0000259" key="2">
    <source>
        <dbReference type="Pfam" id="PF06985"/>
    </source>
</evidence>
<dbReference type="Proteomes" id="UP000652219">
    <property type="component" value="Unassembled WGS sequence"/>
</dbReference>
<proteinExistence type="predicted"/>
<dbReference type="PANTHER" id="PTHR33112:SF12">
    <property type="entry name" value="HETEROKARYON INCOMPATIBILITY DOMAIN-CONTAINING PROTEIN"/>
    <property type="match status" value="1"/>
</dbReference>
<keyword evidence="4" id="KW-1185">Reference proteome</keyword>
<dbReference type="PANTHER" id="PTHR33112">
    <property type="entry name" value="DOMAIN PROTEIN, PUTATIVE-RELATED"/>
    <property type="match status" value="1"/>
</dbReference>
<evidence type="ECO:0000256" key="1">
    <source>
        <dbReference type="SAM" id="MobiDB-lite"/>
    </source>
</evidence>